<dbReference type="AlphaFoldDB" id="A0A1V9XLT3"/>
<dbReference type="InterPro" id="IPR027417">
    <property type="entry name" value="P-loop_NTPase"/>
</dbReference>
<evidence type="ECO:0000313" key="1">
    <source>
        <dbReference type="EMBL" id="OQR74475.1"/>
    </source>
</evidence>
<sequence>MGSDYCWISISFGTLMPLAIPEHTGQPEDVLLGRKVLGALSRTEPAESVQCDCVVELAPGKLYELTGESNSGKSVVVQDVLISCLLRGHAAVIVDCDYRLDVLGLLEKIRELCNAELLLTVVDISRARNLSTSFSKSMLRRLTIQKCANLTELQLFVGFRLPQLLLSEPVSVVAIDSLTSFYWHERYATPNVLDAYSTLWQRIASLAKQFGVTAISTMQNLFRQQASPFTNDRPFLRPAGLDVTAALVKNLGQGKFALEFADRTDVYQMNVGQLARVSTCVKAK</sequence>
<accession>A0A1V9XLT3</accession>
<reference evidence="1 2" key="1">
    <citation type="journal article" date="2017" name="Gigascience">
        <title>Draft genome of the honey bee ectoparasitic mite, Tropilaelaps mercedesae, is shaped by the parasitic life history.</title>
        <authorList>
            <person name="Dong X."/>
            <person name="Armstrong S.D."/>
            <person name="Xia D."/>
            <person name="Makepeace B.L."/>
            <person name="Darby A.C."/>
            <person name="Kadowaki T."/>
        </authorList>
    </citation>
    <scope>NUCLEOTIDE SEQUENCE [LARGE SCALE GENOMIC DNA]</scope>
    <source>
        <strain evidence="1">Wuxi-XJTLU</strain>
    </source>
</reference>
<organism evidence="1 2">
    <name type="scientific">Tropilaelaps mercedesae</name>
    <dbReference type="NCBI Taxonomy" id="418985"/>
    <lineage>
        <taxon>Eukaryota</taxon>
        <taxon>Metazoa</taxon>
        <taxon>Ecdysozoa</taxon>
        <taxon>Arthropoda</taxon>
        <taxon>Chelicerata</taxon>
        <taxon>Arachnida</taxon>
        <taxon>Acari</taxon>
        <taxon>Parasitiformes</taxon>
        <taxon>Mesostigmata</taxon>
        <taxon>Gamasina</taxon>
        <taxon>Dermanyssoidea</taxon>
        <taxon>Laelapidae</taxon>
        <taxon>Tropilaelaps</taxon>
    </lineage>
</organism>
<dbReference type="InterPro" id="IPR030547">
    <property type="entry name" value="XRCC2"/>
</dbReference>
<dbReference type="OrthoDB" id="420422at2759"/>
<dbReference type="GO" id="GO:0033063">
    <property type="term" value="C:Rad51B-Rad51C-Rad51D-XRCC2 complex"/>
    <property type="evidence" value="ECO:0007669"/>
    <property type="project" value="InterPro"/>
</dbReference>
<dbReference type="GO" id="GO:0000400">
    <property type="term" value="F:four-way junction DNA binding"/>
    <property type="evidence" value="ECO:0007669"/>
    <property type="project" value="TreeGrafter"/>
</dbReference>
<dbReference type="GO" id="GO:0005813">
    <property type="term" value="C:centrosome"/>
    <property type="evidence" value="ECO:0007669"/>
    <property type="project" value="TreeGrafter"/>
</dbReference>
<dbReference type="EMBL" id="MNPL01007917">
    <property type="protein sequence ID" value="OQR74475.1"/>
    <property type="molecule type" value="Genomic_DNA"/>
</dbReference>
<dbReference type="GO" id="GO:0000724">
    <property type="term" value="P:double-strand break repair via homologous recombination"/>
    <property type="evidence" value="ECO:0007669"/>
    <property type="project" value="InterPro"/>
</dbReference>
<dbReference type="Proteomes" id="UP000192247">
    <property type="component" value="Unassembled WGS sequence"/>
</dbReference>
<evidence type="ECO:0000313" key="2">
    <source>
        <dbReference type="Proteomes" id="UP000192247"/>
    </source>
</evidence>
<name>A0A1V9XLT3_9ACAR</name>
<dbReference type="Gene3D" id="3.40.50.300">
    <property type="entry name" value="P-loop containing nucleotide triphosphate hydrolases"/>
    <property type="match status" value="1"/>
</dbReference>
<dbReference type="GO" id="GO:0042148">
    <property type="term" value="P:DNA strand invasion"/>
    <property type="evidence" value="ECO:0007669"/>
    <property type="project" value="TreeGrafter"/>
</dbReference>
<gene>
    <name evidence="1" type="ORF">BIW11_03417</name>
</gene>
<dbReference type="PANTHER" id="PTHR46644">
    <property type="entry name" value="DNA REPAIR PROTEIN XRCC2"/>
    <property type="match status" value="1"/>
</dbReference>
<dbReference type="GO" id="GO:0005657">
    <property type="term" value="C:replication fork"/>
    <property type="evidence" value="ECO:0007669"/>
    <property type="project" value="InterPro"/>
</dbReference>
<dbReference type="FunCoup" id="A0A1V9XLT3">
    <property type="interactions" value="80"/>
</dbReference>
<keyword evidence="2" id="KW-1185">Reference proteome</keyword>
<dbReference type="PANTHER" id="PTHR46644:SF2">
    <property type="entry name" value="DNA REPAIR PROTEIN XRCC2"/>
    <property type="match status" value="1"/>
</dbReference>
<proteinExistence type="predicted"/>
<dbReference type="SUPFAM" id="SSF52540">
    <property type="entry name" value="P-loop containing nucleoside triphosphate hydrolases"/>
    <property type="match status" value="1"/>
</dbReference>
<dbReference type="InParanoid" id="A0A1V9XLT3"/>
<protein>
    <submittedName>
        <fullName evidence="1">DNA repair protein XRCC2-like</fullName>
    </submittedName>
</protein>
<comment type="caution">
    <text evidence="1">The sequence shown here is derived from an EMBL/GenBank/DDBJ whole genome shotgun (WGS) entry which is preliminary data.</text>
</comment>